<evidence type="ECO:0000256" key="3">
    <source>
        <dbReference type="ARBA" id="ARBA00023054"/>
    </source>
</evidence>
<evidence type="ECO:0000313" key="6">
    <source>
        <dbReference type="Proteomes" id="UP000230914"/>
    </source>
</evidence>
<dbReference type="Pfam" id="PF02646">
    <property type="entry name" value="RmuC"/>
    <property type="match status" value="1"/>
</dbReference>
<evidence type="ECO:0000256" key="4">
    <source>
        <dbReference type="ARBA" id="ARBA00023172"/>
    </source>
</evidence>
<name>A0A2G6K9C2_9ACTN</name>
<evidence type="ECO:0000256" key="1">
    <source>
        <dbReference type="ARBA" id="ARBA00003416"/>
    </source>
</evidence>
<evidence type="ECO:0008006" key="7">
    <source>
        <dbReference type="Google" id="ProtNLM"/>
    </source>
</evidence>
<dbReference type="PANTHER" id="PTHR30563">
    <property type="entry name" value="DNA RECOMBINATION PROTEIN RMUC"/>
    <property type="match status" value="1"/>
</dbReference>
<dbReference type="PANTHER" id="PTHR30563:SF0">
    <property type="entry name" value="DNA RECOMBINATION PROTEIN RMUC"/>
    <property type="match status" value="1"/>
</dbReference>
<dbReference type="InterPro" id="IPR003798">
    <property type="entry name" value="DNA_recombination_RmuC"/>
</dbReference>
<comment type="function">
    <text evidence="1">Involved in DNA recombination.</text>
</comment>
<evidence type="ECO:0000313" key="5">
    <source>
        <dbReference type="EMBL" id="PIE32296.1"/>
    </source>
</evidence>
<comment type="similarity">
    <text evidence="2">Belongs to the RmuC family.</text>
</comment>
<dbReference type="Proteomes" id="UP000230914">
    <property type="component" value="Unassembled WGS sequence"/>
</dbReference>
<dbReference type="EMBL" id="PDSL01000051">
    <property type="protein sequence ID" value="PIE32296.1"/>
    <property type="molecule type" value="Genomic_DNA"/>
</dbReference>
<evidence type="ECO:0000256" key="2">
    <source>
        <dbReference type="ARBA" id="ARBA00009840"/>
    </source>
</evidence>
<sequence length="425" mass="46659">MMAIMETVSIVVLVIVVAVLAAVAGALVESARRRAADDEAHAGEPSVDEVVRTAVADAVAELRLSSASERDAAIQAALEHSAVLHREQVGTAAEQARQQTSAELGAKHDLIADSLGKVQAAMSTDLDKLSAAVAQLADSSTARFAQVDQSLKSHAEITQTLSESARALREAMASPTARGQWGERMAEDVLRLGGMVENVNYVKQSQLDGSSGRPDFTFWLPKGHELYMDVKFPMAAYLRYLEATSDAERSAHRADFVRDVKARVRELAKRDYARESHAPSVDYVVMFLPNEQLSSFIFESDPTLIDEAMAQRVVMCSPVNLFALLGVIRKAHDNFMIEQTSQEILALIGKFNTEWDKYSAQLDTLKRRFDSLDKAFDEVIGVRRRALEKPLRQLDSLRVEHKISLDGPVMGQLGEGVVDSFDTDA</sequence>
<proteinExistence type="inferred from homology"/>
<dbReference type="AlphaFoldDB" id="A0A2G6K9C2"/>
<gene>
    <name evidence="5" type="ORF">CSA55_03760</name>
</gene>
<organism evidence="5 6">
    <name type="scientific">Ilumatobacter coccineus</name>
    <dbReference type="NCBI Taxonomy" id="467094"/>
    <lineage>
        <taxon>Bacteria</taxon>
        <taxon>Bacillati</taxon>
        <taxon>Actinomycetota</taxon>
        <taxon>Acidimicrobiia</taxon>
        <taxon>Acidimicrobiales</taxon>
        <taxon>Ilumatobacteraceae</taxon>
        <taxon>Ilumatobacter</taxon>
    </lineage>
</organism>
<dbReference type="GO" id="GO:0006310">
    <property type="term" value="P:DNA recombination"/>
    <property type="evidence" value="ECO:0007669"/>
    <property type="project" value="UniProtKB-KW"/>
</dbReference>
<accession>A0A2G6K9C2</accession>
<keyword evidence="3" id="KW-0175">Coiled coil</keyword>
<comment type="caution">
    <text evidence="5">The sequence shown here is derived from an EMBL/GenBank/DDBJ whole genome shotgun (WGS) entry which is preliminary data.</text>
</comment>
<reference evidence="5 6" key="1">
    <citation type="submission" date="2017-10" db="EMBL/GenBank/DDBJ databases">
        <title>Novel microbial diversity and functional potential in the marine mammal oral microbiome.</title>
        <authorList>
            <person name="Dudek N.K."/>
            <person name="Sun C.L."/>
            <person name="Burstein D."/>
            <person name="Kantor R.S."/>
            <person name="Aliaga Goltsman D.S."/>
            <person name="Bik E.M."/>
            <person name="Thomas B.C."/>
            <person name="Banfield J.F."/>
            <person name="Relman D.A."/>
        </authorList>
    </citation>
    <scope>NUCLEOTIDE SEQUENCE [LARGE SCALE GENOMIC DNA]</scope>
    <source>
        <strain evidence="5">DOLJORAL78_61_10</strain>
    </source>
</reference>
<keyword evidence="4" id="KW-0233">DNA recombination</keyword>
<protein>
    <recommendedName>
        <fullName evidence="7">DNA recombination protein RmuC</fullName>
    </recommendedName>
</protein>